<feature type="domain" description="Glycosyl transferase family 1" evidence="1">
    <location>
        <begin position="174"/>
        <end position="325"/>
    </location>
</feature>
<dbReference type="RefSeq" id="WP_111845205.1">
    <property type="nucleotide sequence ID" value="NZ_UEGI01000014.1"/>
</dbReference>
<evidence type="ECO:0000259" key="1">
    <source>
        <dbReference type="Pfam" id="PF00534"/>
    </source>
</evidence>
<dbReference type="Gene3D" id="3.40.50.2000">
    <property type="entry name" value="Glycogen Phosphorylase B"/>
    <property type="match status" value="2"/>
</dbReference>
<evidence type="ECO:0000313" key="4">
    <source>
        <dbReference type="Proteomes" id="UP000321497"/>
    </source>
</evidence>
<dbReference type="AlphaFoldDB" id="A0A5C6YXR7"/>
<dbReference type="GO" id="GO:0016757">
    <property type="term" value="F:glycosyltransferase activity"/>
    <property type="evidence" value="ECO:0007669"/>
    <property type="project" value="InterPro"/>
</dbReference>
<dbReference type="PANTHER" id="PTHR12526:SF630">
    <property type="entry name" value="GLYCOSYLTRANSFERASE"/>
    <property type="match status" value="1"/>
</dbReference>
<protein>
    <submittedName>
        <fullName evidence="3">Glycosyltransferase family 4 protein</fullName>
    </submittedName>
</protein>
<dbReference type="InterPro" id="IPR001296">
    <property type="entry name" value="Glyco_trans_1"/>
</dbReference>
<dbReference type="EMBL" id="VORT01000008">
    <property type="protein sequence ID" value="TXD72484.1"/>
    <property type="molecule type" value="Genomic_DNA"/>
</dbReference>
<dbReference type="CDD" id="cd03801">
    <property type="entry name" value="GT4_PimA-like"/>
    <property type="match status" value="1"/>
</dbReference>
<dbReference type="InterPro" id="IPR028098">
    <property type="entry name" value="Glyco_trans_4-like_N"/>
</dbReference>
<evidence type="ECO:0000313" key="3">
    <source>
        <dbReference type="EMBL" id="TXD72484.1"/>
    </source>
</evidence>
<name>A0A5C6YXR7_9FLAO</name>
<keyword evidence="4" id="KW-1185">Reference proteome</keyword>
<proteinExistence type="predicted"/>
<comment type="caution">
    <text evidence="3">The sequence shown here is derived from an EMBL/GenBank/DDBJ whole genome shotgun (WGS) entry which is preliminary data.</text>
</comment>
<dbReference type="PANTHER" id="PTHR12526">
    <property type="entry name" value="GLYCOSYLTRANSFERASE"/>
    <property type="match status" value="1"/>
</dbReference>
<evidence type="ECO:0000259" key="2">
    <source>
        <dbReference type="Pfam" id="PF13439"/>
    </source>
</evidence>
<dbReference type="SUPFAM" id="SSF53756">
    <property type="entry name" value="UDP-Glycosyltransferase/glycogen phosphorylase"/>
    <property type="match status" value="1"/>
</dbReference>
<dbReference type="Proteomes" id="UP000321497">
    <property type="component" value="Unassembled WGS sequence"/>
</dbReference>
<sequence length="362" mass="41339">MSKIKILYTIPNFDTAGSGKVVYDLVKGLDRKIFEVEVACSSNRGAFFSEMEGLGIPILIVETTTKYRPYNSLFFRIKTIKNFLRSNNYDIVHSWHWSSDWTEVLAARWAGAKWIYTKKAMSWGNKHWKIRSYLANFIITINDEMHNYFPNKKNQKLIPLGIDTNYYNPDLFPEKLGANDTFNIITVANLVPVKGIEVLIKAIKRLDDSSIKLTVLGDNTNEYGQYLISVCKQLNIEGQVNFLGKKTDVRPYIAASDLYVIPTLNEGRKEGMPMALVEAMSMGTPVLGSDISGINFVLKHFKNLLCKAGSESNLANEILKIKALTIQERIHLGNELRTYVIENFNYDIFIAEHQKLYKRIID</sequence>
<dbReference type="Pfam" id="PF00534">
    <property type="entry name" value="Glycos_transf_1"/>
    <property type="match status" value="1"/>
</dbReference>
<dbReference type="Pfam" id="PF13439">
    <property type="entry name" value="Glyco_transf_4"/>
    <property type="match status" value="1"/>
</dbReference>
<accession>A0A5C6YXR7</accession>
<organism evidence="3 4">
    <name type="scientific">Aequorivita antarctica</name>
    <dbReference type="NCBI Taxonomy" id="153266"/>
    <lineage>
        <taxon>Bacteria</taxon>
        <taxon>Pseudomonadati</taxon>
        <taxon>Bacteroidota</taxon>
        <taxon>Flavobacteriia</taxon>
        <taxon>Flavobacteriales</taxon>
        <taxon>Flavobacteriaceae</taxon>
        <taxon>Aequorivita</taxon>
    </lineage>
</organism>
<keyword evidence="3" id="KW-0808">Transferase</keyword>
<feature type="domain" description="Glycosyltransferase subfamily 4-like N-terminal" evidence="2">
    <location>
        <begin position="17"/>
        <end position="165"/>
    </location>
</feature>
<dbReference type="OrthoDB" id="7560678at2"/>
<gene>
    <name evidence="3" type="ORF">ESU54_11770</name>
</gene>
<reference evidence="3 4" key="1">
    <citation type="submission" date="2019-08" db="EMBL/GenBank/DDBJ databases">
        <title>Genome of Aequorivita antarctica SW49 (type strain).</title>
        <authorList>
            <person name="Bowman J.P."/>
        </authorList>
    </citation>
    <scope>NUCLEOTIDE SEQUENCE [LARGE SCALE GENOMIC DNA]</scope>
    <source>
        <strain evidence="3 4">SW49</strain>
    </source>
</reference>